<proteinExistence type="predicted"/>
<evidence type="ECO:0000313" key="6">
    <source>
        <dbReference type="Proteomes" id="UP000621454"/>
    </source>
</evidence>
<evidence type="ECO:0000259" key="4">
    <source>
        <dbReference type="PROSITE" id="PS50949"/>
    </source>
</evidence>
<dbReference type="GO" id="GO:0003700">
    <property type="term" value="F:DNA-binding transcription factor activity"/>
    <property type="evidence" value="ECO:0007669"/>
    <property type="project" value="InterPro"/>
</dbReference>
<dbReference type="EMBL" id="BMGC01000045">
    <property type="protein sequence ID" value="GGB45794.1"/>
    <property type="molecule type" value="Genomic_DNA"/>
</dbReference>
<dbReference type="SUPFAM" id="SSF46785">
    <property type="entry name" value="Winged helix' DNA-binding domain"/>
    <property type="match status" value="1"/>
</dbReference>
<dbReference type="Gene3D" id="1.10.10.10">
    <property type="entry name" value="Winged helix-like DNA-binding domain superfamily/Winged helix DNA-binding domain"/>
    <property type="match status" value="1"/>
</dbReference>
<accession>A0A916THI6</accession>
<dbReference type="InterPro" id="IPR036390">
    <property type="entry name" value="WH_DNA-bd_sf"/>
</dbReference>
<keyword evidence="2" id="KW-0238">DNA-binding</keyword>
<organism evidence="5 6">
    <name type="scientific">Gordonia jinhuaensis</name>
    <dbReference type="NCBI Taxonomy" id="1517702"/>
    <lineage>
        <taxon>Bacteria</taxon>
        <taxon>Bacillati</taxon>
        <taxon>Actinomycetota</taxon>
        <taxon>Actinomycetes</taxon>
        <taxon>Mycobacteriales</taxon>
        <taxon>Gordoniaceae</taxon>
        <taxon>Gordonia</taxon>
    </lineage>
</organism>
<dbReference type="InterPro" id="IPR008920">
    <property type="entry name" value="TF_FadR/GntR_C"/>
</dbReference>
<reference evidence="5" key="1">
    <citation type="journal article" date="2014" name="Int. J. Syst. Evol. Microbiol.">
        <title>Complete genome sequence of Corynebacterium casei LMG S-19264T (=DSM 44701T), isolated from a smear-ripened cheese.</title>
        <authorList>
            <consortium name="US DOE Joint Genome Institute (JGI-PGF)"/>
            <person name="Walter F."/>
            <person name="Albersmeier A."/>
            <person name="Kalinowski J."/>
            <person name="Ruckert C."/>
        </authorList>
    </citation>
    <scope>NUCLEOTIDE SEQUENCE</scope>
    <source>
        <strain evidence="5">CGMCC 1.12827</strain>
    </source>
</reference>
<sequence length="229" mass="24824">MSITTNQRESAAERVYRSVKADILTGTLSGGQLLSEGEIATALGVSRTPVREGFLRLETEGWLKLYPKRGALVSAPDMHEAVHVCQSRYFVETGCIRAITAPTSDVRRRADVVAELRASLARQRDLVTAGDLAGFAAEDTHFHRTFVDAADNPILSAFYETLRERQQRMVATSIGRPGSDVPAIIDCHSALTEHLEAGDADGFATTLANHLMTVHRIDLPGVTVPGVSQ</sequence>
<dbReference type="PRINTS" id="PR00035">
    <property type="entry name" value="HTHGNTR"/>
</dbReference>
<comment type="caution">
    <text evidence="5">The sequence shown here is derived from an EMBL/GenBank/DDBJ whole genome shotgun (WGS) entry which is preliminary data.</text>
</comment>
<reference evidence="5" key="2">
    <citation type="submission" date="2020-09" db="EMBL/GenBank/DDBJ databases">
        <authorList>
            <person name="Sun Q."/>
            <person name="Zhou Y."/>
        </authorList>
    </citation>
    <scope>NUCLEOTIDE SEQUENCE</scope>
    <source>
        <strain evidence="5">CGMCC 1.12827</strain>
    </source>
</reference>
<dbReference type="PANTHER" id="PTHR43537:SF24">
    <property type="entry name" value="GLUCONATE OPERON TRANSCRIPTIONAL REPRESSOR"/>
    <property type="match status" value="1"/>
</dbReference>
<dbReference type="InterPro" id="IPR011711">
    <property type="entry name" value="GntR_C"/>
</dbReference>
<protein>
    <submittedName>
        <fullName evidence="5">Transcriptional regulator, GntR family protein</fullName>
    </submittedName>
</protein>
<dbReference type="SMART" id="SM00345">
    <property type="entry name" value="HTH_GNTR"/>
    <property type="match status" value="1"/>
</dbReference>
<dbReference type="InterPro" id="IPR000524">
    <property type="entry name" value="Tscrpt_reg_HTH_GntR"/>
</dbReference>
<dbReference type="Pfam" id="PF07729">
    <property type="entry name" value="FCD"/>
    <property type="match status" value="1"/>
</dbReference>
<keyword evidence="1" id="KW-0805">Transcription regulation</keyword>
<name>A0A916THI6_9ACTN</name>
<dbReference type="AlphaFoldDB" id="A0A916THI6"/>
<dbReference type="GO" id="GO:0003677">
    <property type="term" value="F:DNA binding"/>
    <property type="evidence" value="ECO:0007669"/>
    <property type="project" value="UniProtKB-KW"/>
</dbReference>
<dbReference type="SMART" id="SM00895">
    <property type="entry name" value="FCD"/>
    <property type="match status" value="1"/>
</dbReference>
<keyword evidence="6" id="KW-1185">Reference proteome</keyword>
<dbReference type="Gene3D" id="1.20.120.530">
    <property type="entry name" value="GntR ligand-binding domain-like"/>
    <property type="match status" value="1"/>
</dbReference>
<keyword evidence="3" id="KW-0804">Transcription</keyword>
<dbReference type="CDD" id="cd07377">
    <property type="entry name" value="WHTH_GntR"/>
    <property type="match status" value="1"/>
</dbReference>
<dbReference type="Proteomes" id="UP000621454">
    <property type="component" value="Unassembled WGS sequence"/>
</dbReference>
<feature type="domain" description="HTH gntR-type" evidence="4">
    <location>
        <begin position="9"/>
        <end position="76"/>
    </location>
</feature>
<dbReference type="PROSITE" id="PS50949">
    <property type="entry name" value="HTH_GNTR"/>
    <property type="match status" value="1"/>
</dbReference>
<evidence type="ECO:0000256" key="2">
    <source>
        <dbReference type="ARBA" id="ARBA00023125"/>
    </source>
</evidence>
<evidence type="ECO:0000313" key="5">
    <source>
        <dbReference type="EMBL" id="GGB45794.1"/>
    </source>
</evidence>
<gene>
    <name evidence="5" type="ORF">GCM10011489_36470</name>
</gene>
<dbReference type="SUPFAM" id="SSF48008">
    <property type="entry name" value="GntR ligand-binding domain-like"/>
    <property type="match status" value="1"/>
</dbReference>
<dbReference type="RefSeq" id="WP_229742875.1">
    <property type="nucleotide sequence ID" value="NZ_BMGC01000045.1"/>
</dbReference>
<evidence type="ECO:0000256" key="3">
    <source>
        <dbReference type="ARBA" id="ARBA00023163"/>
    </source>
</evidence>
<dbReference type="Pfam" id="PF00392">
    <property type="entry name" value="GntR"/>
    <property type="match status" value="1"/>
</dbReference>
<evidence type="ECO:0000256" key="1">
    <source>
        <dbReference type="ARBA" id="ARBA00023015"/>
    </source>
</evidence>
<dbReference type="InterPro" id="IPR036388">
    <property type="entry name" value="WH-like_DNA-bd_sf"/>
</dbReference>
<dbReference type="PANTHER" id="PTHR43537">
    <property type="entry name" value="TRANSCRIPTIONAL REGULATOR, GNTR FAMILY"/>
    <property type="match status" value="1"/>
</dbReference>